<gene>
    <name evidence="2" type="ORF">PCASD_26921</name>
</gene>
<organism evidence="2 3">
    <name type="scientific">Puccinia coronata f. sp. avenae</name>
    <dbReference type="NCBI Taxonomy" id="200324"/>
    <lineage>
        <taxon>Eukaryota</taxon>
        <taxon>Fungi</taxon>
        <taxon>Dikarya</taxon>
        <taxon>Basidiomycota</taxon>
        <taxon>Pucciniomycotina</taxon>
        <taxon>Pucciniomycetes</taxon>
        <taxon>Pucciniales</taxon>
        <taxon>Pucciniaceae</taxon>
        <taxon>Puccinia</taxon>
    </lineage>
</organism>
<dbReference type="AlphaFoldDB" id="A0A2N5RTP7"/>
<dbReference type="EMBL" id="PGCI01001605">
    <property type="protein sequence ID" value="PLW04359.1"/>
    <property type="molecule type" value="Genomic_DNA"/>
</dbReference>
<comment type="caution">
    <text evidence="2">The sequence shown here is derived from an EMBL/GenBank/DDBJ whole genome shotgun (WGS) entry which is preliminary data.</text>
</comment>
<proteinExistence type="predicted"/>
<evidence type="ECO:0000256" key="1">
    <source>
        <dbReference type="SAM" id="SignalP"/>
    </source>
</evidence>
<dbReference type="Proteomes" id="UP000235392">
    <property type="component" value="Unassembled WGS sequence"/>
</dbReference>
<feature type="chain" id="PRO_5014957025" evidence="1">
    <location>
        <begin position="19"/>
        <end position="299"/>
    </location>
</feature>
<sequence length="299" mass="33690">MALFYLFFFALGFKFTVVTPPPGGGYYHFPKGNFGYDVTEVIPSASGGDDKRRLGDCVELLEFTHYWTNPVVPVRTDEEAVPFSEGQQSKRVHIEPSMPEAMGNQGPDYKSIPSTVKSNAGQWIPSTVHSNAGQWNHAHFPVVDNPYFNSEETSHYLSSQTEIPGFYLTPIIPEHSWPAGVYNDPGDANWIDTLLNSLQELVGKDVFHEQTDNSQQLNEKFANQFLHLHQLDRDDETDNHFANFDNQPLMPNAYFHRTDPNQDLDFVASLNIGGGNRCNIGLPDQCYIGGSHQYIMPLF</sequence>
<name>A0A2N5RTP7_9BASI</name>
<evidence type="ECO:0000313" key="2">
    <source>
        <dbReference type="EMBL" id="PLW04359.1"/>
    </source>
</evidence>
<feature type="signal peptide" evidence="1">
    <location>
        <begin position="1"/>
        <end position="18"/>
    </location>
</feature>
<keyword evidence="1" id="KW-0732">Signal</keyword>
<accession>A0A2N5RTP7</accession>
<evidence type="ECO:0000313" key="3">
    <source>
        <dbReference type="Proteomes" id="UP000235392"/>
    </source>
</evidence>
<reference evidence="2 3" key="1">
    <citation type="submission" date="2017-11" db="EMBL/GenBank/DDBJ databases">
        <title>De novo assembly and phasing of dikaryotic genomes from two isolates of Puccinia coronata f. sp. avenae, the causal agent of oat crown rust.</title>
        <authorList>
            <person name="Miller M.E."/>
            <person name="Zhang Y."/>
            <person name="Omidvar V."/>
            <person name="Sperschneider J."/>
            <person name="Schwessinger B."/>
            <person name="Raley C."/>
            <person name="Palmer J.M."/>
            <person name="Garnica D."/>
            <person name="Upadhyaya N."/>
            <person name="Rathjen J."/>
            <person name="Taylor J.M."/>
            <person name="Park R.F."/>
            <person name="Dodds P.N."/>
            <person name="Hirsch C.D."/>
            <person name="Kianian S.F."/>
            <person name="Figueroa M."/>
        </authorList>
    </citation>
    <scope>NUCLEOTIDE SEQUENCE [LARGE SCALE GENOMIC DNA]</scope>
    <source>
        <strain evidence="2">12SD80</strain>
    </source>
</reference>
<protein>
    <submittedName>
        <fullName evidence="2">Uncharacterized protein</fullName>
    </submittedName>
</protein>